<dbReference type="Proteomes" id="UP000076532">
    <property type="component" value="Unassembled WGS sequence"/>
</dbReference>
<gene>
    <name evidence="1" type="ORF">FIBSPDRAFT_826834</name>
</gene>
<evidence type="ECO:0000313" key="1">
    <source>
        <dbReference type="EMBL" id="KZP20504.1"/>
    </source>
</evidence>
<proteinExistence type="predicted"/>
<accession>A0A166J4U8</accession>
<protein>
    <submittedName>
        <fullName evidence="1">Uncharacterized protein</fullName>
    </submittedName>
</protein>
<dbReference type="EMBL" id="KV417554">
    <property type="protein sequence ID" value="KZP20504.1"/>
    <property type="molecule type" value="Genomic_DNA"/>
</dbReference>
<reference evidence="1 2" key="1">
    <citation type="journal article" date="2016" name="Mol. Biol. Evol.">
        <title>Comparative Genomics of Early-Diverging Mushroom-Forming Fungi Provides Insights into the Origins of Lignocellulose Decay Capabilities.</title>
        <authorList>
            <person name="Nagy L.G."/>
            <person name="Riley R."/>
            <person name="Tritt A."/>
            <person name="Adam C."/>
            <person name="Daum C."/>
            <person name="Floudas D."/>
            <person name="Sun H."/>
            <person name="Yadav J.S."/>
            <person name="Pangilinan J."/>
            <person name="Larsson K.H."/>
            <person name="Matsuura K."/>
            <person name="Barry K."/>
            <person name="Labutti K."/>
            <person name="Kuo R."/>
            <person name="Ohm R.A."/>
            <person name="Bhattacharya S.S."/>
            <person name="Shirouzu T."/>
            <person name="Yoshinaga Y."/>
            <person name="Martin F.M."/>
            <person name="Grigoriev I.V."/>
            <person name="Hibbett D.S."/>
        </authorList>
    </citation>
    <scope>NUCLEOTIDE SEQUENCE [LARGE SCALE GENOMIC DNA]</scope>
    <source>
        <strain evidence="1 2">CBS 109695</strain>
    </source>
</reference>
<dbReference type="OrthoDB" id="2104739at2759"/>
<keyword evidence="2" id="KW-1185">Reference proteome</keyword>
<organism evidence="1 2">
    <name type="scientific">Athelia psychrophila</name>
    <dbReference type="NCBI Taxonomy" id="1759441"/>
    <lineage>
        <taxon>Eukaryota</taxon>
        <taxon>Fungi</taxon>
        <taxon>Dikarya</taxon>
        <taxon>Basidiomycota</taxon>
        <taxon>Agaricomycotina</taxon>
        <taxon>Agaricomycetes</taxon>
        <taxon>Agaricomycetidae</taxon>
        <taxon>Atheliales</taxon>
        <taxon>Atheliaceae</taxon>
        <taxon>Athelia</taxon>
    </lineage>
</organism>
<name>A0A166J4U8_9AGAM</name>
<dbReference type="AlphaFoldDB" id="A0A166J4U8"/>
<sequence length="254" mass="27870">MSQPLPVNPYNIGTHPYECNAYATCLTYEMEAIAGSHHATSGPQSVVLARVLGYMILHAPTALGRTNVSNAVTSCATTEGLADLAKLYMTNFIRCFKSAKPGDPPVPSSHPSRPSFDNVSDTFLNTLLEAPQDYQKAKTLVSPKLEAERNDAVASGHIQRIAVTHCAHIFPEPVNHNVSGENEGDHKHQYAASIWAVMEIFGQVLGVEELNGPHIHRIENVMTMDSDFHYWFGSLDVWLEATVSAVTWICKVNI</sequence>
<evidence type="ECO:0000313" key="2">
    <source>
        <dbReference type="Proteomes" id="UP000076532"/>
    </source>
</evidence>